<name>A0ABV6YUP1_UNCC1</name>
<sequence>MDAVNQCPKCGFSSDSDFTNCPQCGIIISKFLAIEKRRQEYEEDYTEPEPQPAAKKPVALSTKIVVVAIVTVSIWWGWKYVFHGFEAMKSGAGNMALISSGEEVNLNEHLIPDSYTVFLFSADW</sequence>
<evidence type="ECO:0000256" key="1">
    <source>
        <dbReference type="SAM" id="Phobius"/>
    </source>
</evidence>
<dbReference type="EMBL" id="JBHPBY010000064">
    <property type="protein sequence ID" value="MFC1849887.1"/>
    <property type="molecule type" value="Genomic_DNA"/>
</dbReference>
<organism evidence="2 3">
    <name type="scientific">candidate division CSSED10-310 bacterium</name>
    <dbReference type="NCBI Taxonomy" id="2855610"/>
    <lineage>
        <taxon>Bacteria</taxon>
        <taxon>Bacteria division CSSED10-310</taxon>
    </lineage>
</organism>
<comment type="caution">
    <text evidence="2">The sequence shown here is derived from an EMBL/GenBank/DDBJ whole genome shotgun (WGS) entry which is preliminary data.</text>
</comment>
<protein>
    <recommendedName>
        <fullName evidence="4">Zinc ribbon domain-containing protein</fullName>
    </recommendedName>
</protein>
<evidence type="ECO:0000313" key="3">
    <source>
        <dbReference type="Proteomes" id="UP001594351"/>
    </source>
</evidence>
<reference evidence="2 3" key="1">
    <citation type="submission" date="2024-09" db="EMBL/GenBank/DDBJ databases">
        <title>Laminarin stimulates single cell rates of sulfate reduction while oxygen inhibits transcriptomic activity in coastal marine sediment.</title>
        <authorList>
            <person name="Lindsay M."/>
            <person name="Orcutt B."/>
            <person name="Emerson D."/>
            <person name="Stepanauskas R."/>
            <person name="D'Angelo T."/>
        </authorList>
    </citation>
    <scope>NUCLEOTIDE SEQUENCE [LARGE SCALE GENOMIC DNA]</scope>
    <source>
        <strain evidence="2">SAG AM-311-K15</strain>
    </source>
</reference>
<evidence type="ECO:0000313" key="2">
    <source>
        <dbReference type="EMBL" id="MFC1849887.1"/>
    </source>
</evidence>
<gene>
    <name evidence="2" type="ORF">ACFL27_06725</name>
</gene>
<keyword evidence="3" id="KW-1185">Reference proteome</keyword>
<proteinExistence type="predicted"/>
<evidence type="ECO:0008006" key="4">
    <source>
        <dbReference type="Google" id="ProtNLM"/>
    </source>
</evidence>
<keyword evidence="1" id="KW-0812">Transmembrane</keyword>
<feature type="transmembrane region" description="Helical" evidence="1">
    <location>
        <begin position="58"/>
        <end position="78"/>
    </location>
</feature>
<dbReference type="Proteomes" id="UP001594351">
    <property type="component" value="Unassembled WGS sequence"/>
</dbReference>
<keyword evidence="1" id="KW-0472">Membrane</keyword>
<accession>A0ABV6YUP1</accession>
<keyword evidence="1" id="KW-1133">Transmembrane helix</keyword>